<dbReference type="PROSITE" id="PS51257">
    <property type="entry name" value="PROKAR_LIPOPROTEIN"/>
    <property type="match status" value="1"/>
</dbReference>
<name>A0A317C6M1_9GAMM</name>
<feature type="signal peptide" evidence="2">
    <location>
        <begin position="1"/>
        <end position="26"/>
    </location>
</feature>
<protein>
    <submittedName>
        <fullName evidence="3">Uncharacterized protein</fullName>
    </submittedName>
</protein>
<comment type="caution">
    <text evidence="3">The sequence shown here is derived from an EMBL/GenBank/DDBJ whole genome shotgun (WGS) entry which is preliminary data.</text>
</comment>
<feature type="region of interest" description="Disordered" evidence="1">
    <location>
        <begin position="162"/>
        <end position="184"/>
    </location>
</feature>
<dbReference type="Proteomes" id="UP000245506">
    <property type="component" value="Unassembled WGS sequence"/>
</dbReference>
<evidence type="ECO:0000313" key="3">
    <source>
        <dbReference type="EMBL" id="PWQ94274.1"/>
    </source>
</evidence>
<keyword evidence="4" id="KW-1185">Reference proteome</keyword>
<feature type="chain" id="PRO_5016454995" evidence="2">
    <location>
        <begin position="27"/>
        <end position="426"/>
    </location>
</feature>
<proteinExistence type="predicted"/>
<dbReference type="OrthoDB" id="5621352at2"/>
<feature type="compositionally biased region" description="Low complexity" evidence="1">
    <location>
        <begin position="94"/>
        <end position="134"/>
    </location>
</feature>
<accession>A0A317C6M1</accession>
<organism evidence="3 4">
    <name type="scientific">Leucothrix arctica</name>
    <dbReference type="NCBI Taxonomy" id="1481894"/>
    <lineage>
        <taxon>Bacteria</taxon>
        <taxon>Pseudomonadati</taxon>
        <taxon>Pseudomonadota</taxon>
        <taxon>Gammaproteobacteria</taxon>
        <taxon>Thiotrichales</taxon>
        <taxon>Thiotrichaceae</taxon>
        <taxon>Leucothrix</taxon>
    </lineage>
</organism>
<sequence>MKNYILITIPLIAVLGLSACSTQSTNSNQTKIVKSIPKVIPQASNQVTSNNNNYALSNAARNQQIANQQRQIALQKQKEKENQQARLAYNQTWQNQQAAQKRNAQSQANNNRLAAQRQAQAKITQSRARNAWQQQQATQKQQLAQIQRQQQKQQQLAMLQQRQQQQRYQQPPESTQGSAGISGLTDSEIRSIGDKIFKNESGGNIANLVHWNNGENFASMGIGHFTWYPAGRRARFGNTFPGLLDHLKANGVQLPVWVQQARYSGAPWRTKNELGSAKHSRQVKELQNLLYQTRYIQATYIFDRAKRAMPRVVKATPTHLKGLVGQNLNAVANTRGGWYALIDYVNFKGEGLSRNGGYKGQNWGLLQVLENMRPSQPGQQALNNFADSATAILQRRVRNSDPRRNEAKWMRGWTIRINTYRHPFVI</sequence>
<feature type="region of interest" description="Disordered" evidence="1">
    <location>
        <begin position="93"/>
        <end position="134"/>
    </location>
</feature>
<evidence type="ECO:0000313" key="4">
    <source>
        <dbReference type="Proteomes" id="UP000245506"/>
    </source>
</evidence>
<gene>
    <name evidence="3" type="ORF">DKT75_16060</name>
</gene>
<dbReference type="EMBL" id="QGKL01000040">
    <property type="protein sequence ID" value="PWQ94274.1"/>
    <property type="molecule type" value="Genomic_DNA"/>
</dbReference>
<dbReference type="RefSeq" id="WP_109824610.1">
    <property type="nucleotide sequence ID" value="NZ_QGKL01000040.1"/>
</dbReference>
<evidence type="ECO:0000256" key="2">
    <source>
        <dbReference type="SAM" id="SignalP"/>
    </source>
</evidence>
<keyword evidence="2" id="KW-0732">Signal</keyword>
<dbReference type="AlphaFoldDB" id="A0A317C6M1"/>
<evidence type="ECO:0000256" key="1">
    <source>
        <dbReference type="SAM" id="MobiDB-lite"/>
    </source>
</evidence>
<reference evidence="3 4" key="1">
    <citation type="submission" date="2018-05" db="EMBL/GenBank/DDBJ databases">
        <title>Leucothrix arctica sp. nov., isolated from Arctic seawater.</title>
        <authorList>
            <person name="Choi A."/>
            <person name="Baek K."/>
        </authorList>
    </citation>
    <scope>NUCLEOTIDE SEQUENCE [LARGE SCALE GENOMIC DNA]</scope>
    <source>
        <strain evidence="3 4">IMCC9719</strain>
    </source>
</reference>